<dbReference type="InterPro" id="IPR013078">
    <property type="entry name" value="His_Pase_superF_clade-1"/>
</dbReference>
<reference evidence="2" key="2">
    <citation type="submission" date="2016-02" db="EMBL/GenBank/DDBJ databases">
        <title>Draft genome sequence of five rapidly growing Mycobacterium species.</title>
        <authorList>
            <person name="Katahira K."/>
            <person name="Gotou Y."/>
            <person name="Iida K."/>
            <person name="Ogura Y."/>
            <person name="Hayashi T."/>
        </authorList>
    </citation>
    <scope>NUCLEOTIDE SEQUENCE [LARGE SCALE GENOMIC DNA]</scope>
    <source>
        <strain evidence="2">JCM15654</strain>
    </source>
</reference>
<dbReference type="Proteomes" id="UP000069620">
    <property type="component" value="Unassembled WGS sequence"/>
</dbReference>
<dbReference type="EMBL" id="BCSX01000054">
    <property type="protein sequence ID" value="GAS92214.1"/>
    <property type="molecule type" value="Genomic_DNA"/>
</dbReference>
<dbReference type="Gene3D" id="3.40.50.1240">
    <property type="entry name" value="Phosphoglycerate mutase-like"/>
    <property type="match status" value="1"/>
</dbReference>
<dbReference type="InterPro" id="IPR050275">
    <property type="entry name" value="PGM_Phosphatase"/>
</dbReference>
<dbReference type="GO" id="GO:0005737">
    <property type="term" value="C:cytoplasm"/>
    <property type="evidence" value="ECO:0007669"/>
    <property type="project" value="TreeGrafter"/>
</dbReference>
<dbReference type="AlphaFoldDB" id="A0A100W5Y7"/>
<protein>
    <submittedName>
        <fullName evidence="1">Phosphoglycerate mutase</fullName>
    </submittedName>
</protein>
<keyword evidence="2" id="KW-1185">Reference proteome</keyword>
<sequence length="220" mass="24211">MGSLRLGVGKTIYVVTHPEATHHCEGLVGGWYDSDLTARGLAQTMSIAQWMRAQIPAGVTAEVFSSDLLRARRTADQIGHAIGSAVMLDRDLREKSYGIAEGRPQHWLDERFIPPPADGDRLNHDEGIPGAETKGKFAARVYSAMRSITARPAEHQIIVTHGFALTFVIAAWIHMPPESLGYANFRSNPGSITTLRQDDYFHNRQVSALADTRHLEPATS</sequence>
<evidence type="ECO:0000313" key="1">
    <source>
        <dbReference type="EMBL" id="GAS92214.1"/>
    </source>
</evidence>
<accession>A0A100W5Y7</accession>
<reference evidence="2" key="1">
    <citation type="journal article" date="2016" name="Genome Announc.">
        <title>Draft Genome Sequences of Five Rapidly Growing Mycobacterium Species, M. thermoresistibile, M. fortuitum subsp. acetamidolyticum, M. canariasense, M. brisbanense, and M. novocastrense.</title>
        <authorList>
            <person name="Katahira K."/>
            <person name="Ogura Y."/>
            <person name="Gotoh Y."/>
            <person name="Hayashi T."/>
        </authorList>
    </citation>
    <scope>NUCLEOTIDE SEQUENCE [LARGE SCALE GENOMIC DNA]</scope>
    <source>
        <strain evidence="2">JCM15654</strain>
    </source>
</reference>
<dbReference type="PANTHER" id="PTHR48100:SF1">
    <property type="entry name" value="HISTIDINE PHOSPHATASE FAMILY PROTEIN-RELATED"/>
    <property type="match status" value="1"/>
</dbReference>
<dbReference type="SMART" id="SM00855">
    <property type="entry name" value="PGAM"/>
    <property type="match status" value="1"/>
</dbReference>
<name>A0A100W5Y7_9MYCO</name>
<proteinExistence type="predicted"/>
<dbReference type="STRING" id="146020.RMCB_6310"/>
<gene>
    <name evidence="1" type="ORF">RMCB_6310</name>
</gene>
<dbReference type="CDD" id="cd07067">
    <property type="entry name" value="HP_PGM_like"/>
    <property type="match status" value="1"/>
</dbReference>
<dbReference type="Pfam" id="PF00300">
    <property type="entry name" value="His_Phos_1"/>
    <property type="match status" value="1"/>
</dbReference>
<organism evidence="1 2">
    <name type="scientific">Mycolicibacterium brisbanense</name>
    <dbReference type="NCBI Taxonomy" id="146020"/>
    <lineage>
        <taxon>Bacteria</taxon>
        <taxon>Bacillati</taxon>
        <taxon>Actinomycetota</taxon>
        <taxon>Actinomycetes</taxon>
        <taxon>Mycobacteriales</taxon>
        <taxon>Mycobacteriaceae</taxon>
        <taxon>Mycolicibacterium</taxon>
    </lineage>
</organism>
<dbReference type="PANTHER" id="PTHR48100">
    <property type="entry name" value="BROAD-SPECIFICITY PHOSPHATASE YOR283W-RELATED"/>
    <property type="match status" value="1"/>
</dbReference>
<evidence type="ECO:0000313" key="2">
    <source>
        <dbReference type="Proteomes" id="UP000069620"/>
    </source>
</evidence>
<dbReference type="GO" id="GO:0016791">
    <property type="term" value="F:phosphatase activity"/>
    <property type="evidence" value="ECO:0007669"/>
    <property type="project" value="TreeGrafter"/>
</dbReference>
<dbReference type="InterPro" id="IPR029033">
    <property type="entry name" value="His_PPase_superfam"/>
</dbReference>
<dbReference type="SUPFAM" id="SSF53254">
    <property type="entry name" value="Phosphoglycerate mutase-like"/>
    <property type="match status" value="1"/>
</dbReference>
<comment type="caution">
    <text evidence="1">The sequence shown here is derived from an EMBL/GenBank/DDBJ whole genome shotgun (WGS) entry which is preliminary data.</text>
</comment>